<name>A0ABW2H1D0_9ACTN</name>
<sequence>MDHFIRISNVAVRTFDTPIKWSHRPKRHALVSETAFYLWSDFQAGDRPNLARAESRARGRLAQVANQLELPGSLDQTEVTMAMRLAHRMAQYAEGFLVPGSVEIERRLPGIGWISGGLPDITAQARSVGIVLSEVKAVDRPFRSVDMRQMVVYAVLYFAQHRRLPACLSVVNPLKGAAIEVGTDEFFADVVGLPADEVINHLLIEWSAAGVSP</sequence>
<keyword evidence="2" id="KW-1185">Reference proteome</keyword>
<protein>
    <recommendedName>
        <fullName evidence="3">PD-(D/E)XK endonuclease-like domain-containing protein</fullName>
    </recommendedName>
</protein>
<organism evidence="1 2">
    <name type="scientific">Catellatospora aurea</name>
    <dbReference type="NCBI Taxonomy" id="1337874"/>
    <lineage>
        <taxon>Bacteria</taxon>
        <taxon>Bacillati</taxon>
        <taxon>Actinomycetota</taxon>
        <taxon>Actinomycetes</taxon>
        <taxon>Micromonosporales</taxon>
        <taxon>Micromonosporaceae</taxon>
        <taxon>Catellatospora</taxon>
    </lineage>
</organism>
<evidence type="ECO:0000313" key="2">
    <source>
        <dbReference type="Proteomes" id="UP001596392"/>
    </source>
</evidence>
<dbReference type="Proteomes" id="UP001596392">
    <property type="component" value="Unassembled WGS sequence"/>
</dbReference>
<accession>A0ABW2H1D0</accession>
<evidence type="ECO:0008006" key="3">
    <source>
        <dbReference type="Google" id="ProtNLM"/>
    </source>
</evidence>
<evidence type="ECO:0000313" key="1">
    <source>
        <dbReference type="EMBL" id="MFC7246061.1"/>
    </source>
</evidence>
<dbReference type="RefSeq" id="WP_376808930.1">
    <property type="nucleotide sequence ID" value="NZ_JBHTAC010000033.1"/>
</dbReference>
<comment type="caution">
    <text evidence="1">The sequence shown here is derived from an EMBL/GenBank/DDBJ whole genome shotgun (WGS) entry which is preliminary data.</text>
</comment>
<reference evidence="2" key="1">
    <citation type="journal article" date="2019" name="Int. J. Syst. Evol. Microbiol.">
        <title>The Global Catalogue of Microorganisms (GCM) 10K type strain sequencing project: providing services to taxonomists for standard genome sequencing and annotation.</title>
        <authorList>
            <consortium name="The Broad Institute Genomics Platform"/>
            <consortium name="The Broad Institute Genome Sequencing Center for Infectious Disease"/>
            <person name="Wu L."/>
            <person name="Ma J."/>
        </authorList>
    </citation>
    <scope>NUCLEOTIDE SEQUENCE [LARGE SCALE GENOMIC DNA]</scope>
    <source>
        <strain evidence="2">CGMCC 1.9106</strain>
    </source>
</reference>
<proteinExistence type="predicted"/>
<dbReference type="EMBL" id="JBHTAC010000033">
    <property type="protein sequence ID" value="MFC7246061.1"/>
    <property type="molecule type" value="Genomic_DNA"/>
</dbReference>
<gene>
    <name evidence="1" type="ORF">ACFQO7_26590</name>
</gene>